<evidence type="ECO:0000313" key="6">
    <source>
        <dbReference type="EMBL" id="KAK9826989.1"/>
    </source>
</evidence>
<keyword evidence="1" id="KW-0479">Metal-binding</keyword>
<dbReference type="EMBL" id="JALJOS010000019">
    <property type="protein sequence ID" value="KAK9826989.1"/>
    <property type="molecule type" value="Genomic_DNA"/>
</dbReference>
<keyword evidence="3" id="KW-0862">Zinc</keyword>
<sequence>MPVLWNAEALSMVAAVSIDPYTRQMEIVELPSVTLSADMKASLLYSAAPEGCHEEDFQAVAQFLGFSRPDAVNAYYLWNKRRRAVLFTGDATPDMRHCFRIGRPGKPVKPTAYFGKCVLIYYEPPVVGIHRTIVYHDVPGAPAPLPPSPHCAPLLPSIEWLHGDSSQFSMAAGSAFKFENGYMINDVDCAPSVCAMCREQFRKLMHCSGCKKVSYCCKDCQKAHWPIHKRDCRT</sequence>
<evidence type="ECO:0000256" key="2">
    <source>
        <dbReference type="ARBA" id="ARBA00022771"/>
    </source>
</evidence>
<protein>
    <recommendedName>
        <fullName evidence="5">MYND-type domain-containing protein</fullName>
    </recommendedName>
</protein>
<dbReference type="PROSITE" id="PS50865">
    <property type="entry name" value="ZF_MYND_2"/>
    <property type="match status" value="1"/>
</dbReference>
<dbReference type="Pfam" id="PF01753">
    <property type="entry name" value="zf-MYND"/>
    <property type="match status" value="1"/>
</dbReference>
<keyword evidence="2 4" id="KW-0863">Zinc-finger</keyword>
<comment type="caution">
    <text evidence="6">The sequence shown here is derived from an EMBL/GenBank/DDBJ whole genome shotgun (WGS) entry which is preliminary data.</text>
</comment>
<evidence type="ECO:0000256" key="1">
    <source>
        <dbReference type="ARBA" id="ARBA00022723"/>
    </source>
</evidence>
<gene>
    <name evidence="6" type="ORF">WJX74_002865</name>
</gene>
<keyword evidence="7" id="KW-1185">Reference proteome</keyword>
<evidence type="ECO:0000259" key="5">
    <source>
        <dbReference type="PROSITE" id="PS50865"/>
    </source>
</evidence>
<accession>A0AAW1R0B4</accession>
<dbReference type="Proteomes" id="UP001438707">
    <property type="component" value="Unassembled WGS sequence"/>
</dbReference>
<dbReference type="InterPro" id="IPR002893">
    <property type="entry name" value="Znf_MYND"/>
</dbReference>
<dbReference type="GO" id="GO:0008270">
    <property type="term" value="F:zinc ion binding"/>
    <property type="evidence" value="ECO:0007669"/>
    <property type="project" value="UniProtKB-KW"/>
</dbReference>
<dbReference type="SUPFAM" id="SSF144232">
    <property type="entry name" value="HIT/MYND zinc finger-like"/>
    <property type="match status" value="1"/>
</dbReference>
<organism evidence="6 7">
    <name type="scientific">Apatococcus lobatus</name>
    <dbReference type="NCBI Taxonomy" id="904363"/>
    <lineage>
        <taxon>Eukaryota</taxon>
        <taxon>Viridiplantae</taxon>
        <taxon>Chlorophyta</taxon>
        <taxon>core chlorophytes</taxon>
        <taxon>Trebouxiophyceae</taxon>
        <taxon>Chlorellales</taxon>
        <taxon>Chlorellaceae</taxon>
        <taxon>Apatococcus</taxon>
    </lineage>
</organism>
<feature type="domain" description="MYND-type" evidence="5">
    <location>
        <begin position="194"/>
        <end position="232"/>
    </location>
</feature>
<evidence type="ECO:0000256" key="4">
    <source>
        <dbReference type="PROSITE-ProRule" id="PRU00134"/>
    </source>
</evidence>
<dbReference type="Gene3D" id="6.10.140.2220">
    <property type="match status" value="1"/>
</dbReference>
<evidence type="ECO:0000256" key="3">
    <source>
        <dbReference type="ARBA" id="ARBA00022833"/>
    </source>
</evidence>
<name>A0AAW1R0B4_9CHLO</name>
<dbReference type="AlphaFoldDB" id="A0AAW1R0B4"/>
<reference evidence="6 7" key="1">
    <citation type="journal article" date="2024" name="Nat. Commun.">
        <title>Phylogenomics reveals the evolutionary origins of lichenization in chlorophyte algae.</title>
        <authorList>
            <person name="Puginier C."/>
            <person name="Libourel C."/>
            <person name="Otte J."/>
            <person name="Skaloud P."/>
            <person name="Haon M."/>
            <person name="Grisel S."/>
            <person name="Petersen M."/>
            <person name="Berrin J.G."/>
            <person name="Delaux P.M."/>
            <person name="Dal Grande F."/>
            <person name="Keller J."/>
        </authorList>
    </citation>
    <scope>NUCLEOTIDE SEQUENCE [LARGE SCALE GENOMIC DNA]</scope>
    <source>
        <strain evidence="6 7">SAG 2145</strain>
    </source>
</reference>
<evidence type="ECO:0000313" key="7">
    <source>
        <dbReference type="Proteomes" id="UP001438707"/>
    </source>
</evidence>
<proteinExistence type="predicted"/>